<dbReference type="Pfam" id="PF13577">
    <property type="entry name" value="SnoaL_4"/>
    <property type="match status" value="1"/>
</dbReference>
<evidence type="ECO:0000313" key="3">
    <source>
        <dbReference type="EMBL" id="CBH48682.1"/>
    </source>
</evidence>
<dbReference type="EMBL" id="FN563149">
    <property type="protein sequence ID" value="CBH48682.1"/>
    <property type="molecule type" value="Genomic_DNA"/>
</dbReference>
<protein>
    <recommendedName>
        <fullName evidence="2">SnoaL-like domain-containing protein</fullName>
    </recommendedName>
</protein>
<feature type="domain" description="SnoaL-like" evidence="2">
    <location>
        <begin position="19"/>
        <end position="141"/>
    </location>
</feature>
<proteinExistence type="predicted"/>
<dbReference type="InterPro" id="IPR037401">
    <property type="entry name" value="SnoaL-like"/>
</dbReference>
<dbReference type="Proteomes" id="UP001154400">
    <property type="component" value="Chromosome"/>
</dbReference>
<organism evidence="3">
    <name type="scientific">Rhodococcus hoagii (strain 103S)</name>
    <name type="common">Rhodococcus equi</name>
    <dbReference type="NCBI Taxonomy" id="685727"/>
    <lineage>
        <taxon>Bacteria</taxon>
        <taxon>Bacillati</taxon>
        <taxon>Actinomycetota</taxon>
        <taxon>Actinomycetes</taxon>
        <taxon>Mycobacteriales</taxon>
        <taxon>Nocardiaceae</taxon>
        <taxon>Prescottella</taxon>
    </lineage>
</organism>
<dbReference type="InterPro" id="IPR032710">
    <property type="entry name" value="NTF2-like_dom_sf"/>
</dbReference>
<feature type="region of interest" description="Disordered" evidence="1">
    <location>
        <begin position="153"/>
        <end position="173"/>
    </location>
</feature>
<dbReference type="SUPFAM" id="SSF54427">
    <property type="entry name" value="NTF2-like"/>
    <property type="match status" value="1"/>
</dbReference>
<dbReference type="KEGG" id="req:REQ_26570"/>
<dbReference type="AlphaFoldDB" id="A0A3S5Y861"/>
<sequence>MRPRASLRSFGMNEQRSEWSDRQQIHDVVLRYCRGIDRLDFDLVRSAYHPDGIDHHTGFEGTLDEYIAWVEPKLRARRGGTMHMVGNHLVELLGDTAISETYGTSVHWGEPADDPRTNFTSGVRFIDHMEWRDGRWAIAERWATREWTRSDAGRFMPKEGAGPSGSRDGDDPLIRLQRRLYGAEARA</sequence>
<name>A0A3S5Y861_RHOH1</name>
<gene>
    <name evidence="3" type="ordered locus">REQ_26570</name>
</gene>
<reference evidence="3" key="1">
    <citation type="journal article" date="2010" name="PLoS Genet.">
        <title>The genome of a pathogenic rhodococcus: cooptive virulence underpinned by key gene acquisitions.</title>
        <authorList>
            <person name="Letek M."/>
            <person name="Gonzalez P."/>
            <person name="Macarthur I."/>
            <person name="Rodriguez H."/>
            <person name="Freeman T.C."/>
            <person name="Valero-Rello A."/>
            <person name="Blanco M."/>
            <person name="Buckley T."/>
            <person name="Cherevach I."/>
            <person name="Fahey R."/>
            <person name="Hapeshi A."/>
            <person name="Holdstock J."/>
            <person name="Leadon D."/>
            <person name="Navas J."/>
            <person name="Ocampo A."/>
            <person name="Quail M.A."/>
            <person name="Sanders M."/>
            <person name="Scortti M.M."/>
            <person name="Prescott J.F."/>
            <person name="Fogarty U."/>
            <person name="Meijer W.G."/>
            <person name="Parkhill J."/>
            <person name="Bentley S.D."/>
            <person name="Vazquez-Boland J.A."/>
        </authorList>
    </citation>
    <scope>NUCLEOTIDE SEQUENCE [LARGE SCALE GENOMIC DNA]</scope>
    <source>
        <strain evidence="3 4">103S</strain>
    </source>
</reference>
<evidence type="ECO:0000259" key="2">
    <source>
        <dbReference type="Pfam" id="PF13577"/>
    </source>
</evidence>
<evidence type="ECO:0000313" key="4">
    <source>
        <dbReference type="Proteomes" id="UP000006892"/>
    </source>
</evidence>
<accession>A0A3S5Y861</accession>
<evidence type="ECO:0000256" key="1">
    <source>
        <dbReference type="SAM" id="MobiDB-lite"/>
    </source>
</evidence>
<dbReference type="Gene3D" id="3.10.450.50">
    <property type="match status" value="1"/>
</dbReference>